<evidence type="ECO:0000313" key="1">
    <source>
        <dbReference type="EMBL" id="KAG5180651.1"/>
    </source>
</evidence>
<sequence length="313" mass="35441">MELALFRSGHIRQDVFQHLGRKLKRQATVTAAVIMPAFKACPGIAEQQSARRHYRRSLPRTVAECTAGDDCDAERAMLFLERPFTDRRSADDVGHAPSGFSGKYPHLLAHGRDLAIFPKLRQLASATPMMSPDRFEVVMHHRNSFTEALQAPGPLAAHADKLALYGRFAGAWSFDAKRWTDDGRLLFGRGEIHFDWALKGRAIQDVWMLPARDAGPSTELGPWTFYGTTLRIYDPGIDAWHILWSDPRTQYYSRQTGRADGADIVQIGSDDSGTRTRWRFTEITDNSFRWLGERADGEGDWHLQVEFLARRVA</sequence>
<keyword evidence="2" id="KW-1185">Reference proteome</keyword>
<dbReference type="EMBL" id="JAFCMP010000375">
    <property type="protein sequence ID" value="KAG5180651.1"/>
    <property type="molecule type" value="Genomic_DNA"/>
</dbReference>
<comment type="caution">
    <text evidence="1">The sequence shown here is derived from an EMBL/GenBank/DDBJ whole genome shotgun (WGS) entry which is preliminary data.</text>
</comment>
<dbReference type="Proteomes" id="UP000664859">
    <property type="component" value="Unassembled WGS sequence"/>
</dbReference>
<evidence type="ECO:0008006" key="3">
    <source>
        <dbReference type="Google" id="ProtNLM"/>
    </source>
</evidence>
<dbReference type="AlphaFoldDB" id="A0A835YSX7"/>
<reference evidence="1" key="1">
    <citation type="submission" date="2021-02" db="EMBL/GenBank/DDBJ databases">
        <title>First Annotated Genome of the Yellow-green Alga Tribonema minus.</title>
        <authorList>
            <person name="Mahan K.M."/>
        </authorList>
    </citation>
    <scope>NUCLEOTIDE SEQUENCE</scope>
    <source>
        <strain evidence="1">UTEX B ZZ1240</strain>
    </source>
</reference>
<organism evidence="1 2">
    <name type="scientific">Tribonema minus</name>
    <dbReference type="NCBI Taxonomy" id="303371"/>
    <lineage>
        <taxon>Eukaryota</taxon>
        <taxon>Sar</taxon>
        <taxon>Stramenopiles</taxon>
        <taxon>Ochrophyta</taxon>
        <taxon>PX clade</taxon>
        <taxon>Xanthophyceae</taxon>
        <taxon>Tribonematales</taxon>
        <taxon>Tribonemataceae</taxon>
        <taxon>Tribonema</taxon>
    </lineage>
</organism>
<name>A0A835YSX7_9STRA</name>
<proteinExistence type="predicted"/>
<evidence type="ECO:0000313" key="2">
    <source>
        <dbReference type="Proteomes" id="UP000664859"/>
    </source>
</evidence>
<protein>
    <recommendedName>
        <fullName evidence="3">DUF1579 domain-containing protein</fullName>
    </recommendedName>
</protein>
<gene>
    <name evidence="1" type="ORF">JKP88DRAFT_256167</name>
</gene>
<accession>A0A835YSX7</accession>